<keyword evidence="5 7" id="KW-1133">Transmembrane helix</keyword>
<dbReference type="InterPro" id="IPR000515">
    <property type="entry name" value="MetI-like"/>
</dbReference>
<evidence type="ECO:0000256" key="7">
    <source>
        <dbReference type="RuleBase" id="RU363032"/>
    </source>
</evidence>
<dbReference type="AlphaFoldDB" id="A0A2M9HN36"/>
<evidence type="ECO:0000313" key="9">
    <source>
        <dbReference type="EMBL" id="PJM78232.1"/>
    </source>
</evidence>
<dbReference type="PANTHER" id="PTHR43163">
    <property type="entry name" value="DIPEPTIDE TRANSPORT SYSTEM PERMEASE PROTEIN DPPB-RELATED"/>
    <property type="match status" value="1"/>
</dbReference>
<evidence type="ECO:0000259" key="8">
    <source>
        <dbReference type="PROSITE" id="PS50928"/>
    </source>
</evidence>
<dbReference type="RefSeq" id="WP_100497293.1">
    <property type="nucleotide sequence ID" value="NZ_PGLQ01000014.1"/>
</dbReference>
<dbReference type="InterPro" id="IPR045621">
    <property type="entry name" value="BPD_transp_1_N"/>
</dbReference>
<dbReference type="Gene3D" id="1.10.3720.10">
    <property type="entry name" value="MetI-like"/>
    <property type="match status" value="1"/>
</dbReference>
<feature type="transmembrane region" description="Helical" evidence="7">
    <location>
        <begin position="21"/>
        <end position="39"/>
    </location>
</feature>
<proteinExistence type="inferred from homology"/>
<evidence type="ECO:0000256" key="6">
    <source>
        <dbReference type="ARBA" id="ARBA00023136"/>
    </source>
</evidence>
<evidence type="ECO:0000256" key="5">
    <source>
        <dbReference type="ARBA" id="ARBA00022989"/>
    </source>
</evidence>
<evidence type="ECO:0000256" key="1">
    <source>
        <dbReference type="ARBA" id="ARBA00004651"/>
    </source>
</evidence>
<comment type="subcellular location">
    <subcellularLocation>
        <location evidence="1 7">Cell membrane</location>
        <topology evidence="1 7">Multi-pass membrane protein</topology>
    </subcellularLocation>
</comment>
<dbReference type="PANTHER" id="PTHR43163:SF6">
    <property type="entry name" value="DIPEPTIDE TRANSPORT SYSTEM PERMEASE PROTEIN DPPB-RELATED"/>
    <property type="match status" value="1"/>
</dbReference>
<keyword evidence="10" id="KW-1185">Reference proteome</keyword>
<dbReference type="InterPro" id="IPR035906">
    <property type="entry name" value="MetI-like_sf"/>
</dbReference>
<dbReference type="GO" id="GO:0071916">
    <property type="term" value="F:dipeptide transmembrane transporter activity"/>
    <property type="evidence" value="ECO:0007669"/>
    <property type="project" value="TreeGrafter"/>
</dbReference>
<gene>
    <name evidence="9" type="ORF">CUU80_10540</name>
</gene>
<comment type="similarity">
    <text evidence="7">Belongs to the binding-protein-dependent transport system permease family.</text>
</comment>
<feature type="transmembrane region" description="Helical" evidence="7">
    <location>
        <begin position="243"/>
        <end position="265"/>
    </location>
</feature>
<feature type="transmembrane region" description="Helical" evidence="7">
    <location>
        <begin position="103"/>
        <end position="125"/>
    </location>
</feature>
<evidence type="ECO:0000256" key="4">
    <source>
        <dbReference type="ARBA" id="ARBA00022692"/>
    </source>
</evidence>
<dbReference type="PROSITE" id="PS50928">
    <property type="entry name" value="ABC_TM1"/>
    <property type="match status" value="1"/>
</dbReference>
<organism evidence="9 10">
    <name type="scientific">Bifidobacterium scaligerum</name>
    <dbReference type="NCBI Taxonomy" id="2052656"/>
    <lineage>
        <taxon>Bacteria</taxon>
        <taxon>Bacillati</taxon>
        <taxon>Actinomycetota</taxon>
        <taxon>Actinomycetes</taxon>
        <taxon>Bifidobacteriales</taxon>
        <taxon>Bifidobacteriaceae</taxon>
        <taxon>Bifidobacterium</taxon>
    </lineage>
</organism>
<protein>
    <recommendedName>
        <fullName evidence="8">ABC transmembrane type-1 domain-containing protein</fullName>
    </recommendedName>
</protein>
<dbReference type="Pfam" id="PF19300">
    <property type="entry name" value="BPD_transp_1_N"/>
    <property type="match status" value="1"/>
</dbReference>
<sequence length="325" mass="35233">MEHIIRRHPFGWMICRRLFTAVLMSLAVMFVVFFTIRMIPGDPAVNLLGADSTAAERKAMRATLGLDKPILVQFSIWLGGLVHGNLGYSYAYGKDSLSVVTPALCNTMMLGVSASILAIVIAIVLGNFGASNNKTVRQFSSWVEAFFLSAPQYAVALILLIVFTVQLRVFPSGGLHNTGVTDIGDLLSHLFLPSLALSLAPGAQMARSLKTSLLETRSSDLIPSLEARGLSSRQVMVHEYRNAIPPMITVLAIQVGSMLGGALFVENIFSIPGLGQLVVQAVGLRDFQTVQSSVLVIALIYIVVLTLGDIATTWIDPRLRRNDHV</sequence>
<keyword evidence="6 7" id="KW-0472">Membrane</keyword>
<comment type="caution">
    <text evidence="9">The sequence shown here is derived from an EMBL/GenBank/DDBJ whole genome shotgun (WGS) entry which is preliminary data.</text>
</comment>
<accession>A0A2M9HN36</accession>
<dbReference type="Proteomes" id="UP000228755">
    <property type="component" value="Unassembled WGS sequence"/>
</dbReference>
<evidence type="ECO:0000256" key="2">
    <source>
        <dbReference type="ARBA" id="ARBA00022448"/>
    </source>
</evidence>
<feature type="transmembrane region" description="Helical" evidence="7">
    <location>
        <begin position="294"/>
        <end position="315"/>
    </location>
</feature>
<evidence type="ECO:0000256" key="3">
    <source>
        <dbReference type="ARBA" id="ARBA00022475"/>
    </source>
</evidence>
<reference evidence="9 10" key="1">
    <citation type="submission" date="2017-11" db="EMBL/GenBank/DDBJ databases">
        <title>Draft genome sequences of strains TRE 1, TRE D, TRE H and TRI 7, isolated from tamarins, belonging to four potential novel Bifidobacterium species.</title>
        <authorList>
            <person name="Mattarelli P."/>
            <person name="Modesto M."/>
            <person name="Bonetti A."/>
            <person name="Puglisi E."/>
            <person name="Morelli L."/>
        </authorList>
    </citation>
    <scope>NUCLEOTIDE SEQUENCE [LARGE SCALE GENOMIC DNA]</scope>
    <source>
        <strain evidence="10">TRED</strain>
    </source>
</reference>
<keyword evidence="4 7" id="KW-0812">Transmembrane</keyword>
<dbReference type="GO" id="GO:0005886">
    <property type="term" value="C:plasma membrane"/>
    <property type="evidence" value="ECO:0007669"/>
    <property type="project" value="UniProtKB-SubCell"/>
</dbReference>
<dbReference type="Pfam" id="PF00528">
    <property type="entry name" value="BPD_transp_1"/>
    <property type="match status" value="1"/>
</dbReference>
<keyword evidence="3" id="KW-1003">Cell membrane</keyword>
<dbReference type="OrthoDB" id="147639at2"/>
<feature type="transmembrane region" description="Helical" evidence="7">
    <location>
        <begin position="70"/>
        <end position="91"/>
    </location>
</feature>
<dbReference type="SUPFAM" id="SSF161098">
    <property type="entry name" value="MetI-like"/>
    <property type="match status" value="1"/>
</dbReference>
<evidence type="ECO:0000313" key="10">
    <source>
        <dbReference type="Proteomes" id="UP000228755"/>
    </source>
</evidence>
<feature type="transmembrane region" description="Helical" evidence="7">
    <location>
        <begin position="145"/>
        <end position="165"/>
    </location>
</feature>
<dbReference type="EMBL" id="PGLQ01000014">
    <property type="protein sequence ID" value="PJM78232.1"/>
    <property type="molecule type" value="Genomic_DNA"/>
</dbReference>
<name>A0A2M9HN36_9BIFI</name>
<feature type="domain" description="ABC transmembrane type-1" evidence="8">
    <location>
        <begin position="104"/>
        <end position="308"/>
    </location>
</feature>
<keyword evidence="2 7" id="KW-0813">Transport</keyword>